<dbReference type="AlphaFoldDB" id="A0ABD2MNU4"/>
<organism evidence="1 2">
    <name type="scientific">Cryptolaemus montrouzieri</name>
    <dbReference type="NCBI Taxonomy" id="559131"/>
    <lineage>
        <taxon>Eukaryota</taxon>
        <taxon>Metazoa</taxon>
        <taxon>Ecdysozoa</taxon>
        <taxon>Arthropoda</taxon>
        <taxon>Hexapoda</taxon>
        <taxon>Insecta</taxon>
        <taxon>Pterygota</taxon>
        <taxon>Neoptera</taxon>
        <taxon>Endopterygota</taxon>
        <taxon>Coleoptera</taxon>
        <taxon>Polyphaga</taxon>
        <taxon>Cucujiformia</taxon>
        <taxon>Coccinelloidea</taxon>
        <taxon>Coccinellidae</taxon>
        <taxon>Scymninae</taxon>
        <taxon>Scymnini</taxon>
        <taxon>Cryptolaemus</taxon>
    </lineage>
</organism>
<comment type="caution">
    <text evidence="1">The sequence shown here is derived from an EMBL/GenBank/DDBJ whole genome shotgun (WGS) entry which is preliminary data.</text>
</comment>
<sequence length="97" mass="11020">MQQREAPIINELVRPDTLLDMSMIKPTQNDMQKYFTRRRHWGLLAPPLSPIVATLSSAFEKIAPAFDRIPKNNHSKICCGVFKENVPVVPPAYLTTD</sequence>
<gene>
    <name evidence="1" type="ORF">HHI36_007136</name>
</gene>
<dbReference type="EMBL" id="JABFTP020000021">
    <property type="protein sequence ID" value="KAL3268003.1"/>
    <property type="molecule type" value="Genomic_DNA"/>
</dbReference>
<protein>
    <submittedName>
        <fullName evidence="1">Uncharacterized protein</fullName>
    </submittedName>
</protein>
<evidence type="ECO:0000313" key="1">
    <source>
        <dbReference type="EMBL" id="KAL3268003.1"/>
    </source>
</evidence>
<evidence type="ECO:0000313" key="2">
    <source>
        <dbReference type="Proteomes" id="UP001516400"/>
    </source>
</evidence>
<dbReference type="Proteomes" id="UP001516400">
    <property type="component" value="Unassembled WGS sequence"/>
</dbReference>
<keyword evidence="2" id="KW-1185">Reference proteome</keyword>
<proteinExistence type="predicted"/>
<accession>A0ABD2MNU4</accession>
<name>A0ABD2MNU4_9CUCU</name>
<reference evidence="1 2" key="1">
    <citation type="journal article" date="2021" name="BMC Biol.">
        <title>Horizontally acquired antibacterial genes associated with adaptive radiation of ladybird beetles.</title>
        <authorList>
            <person name="Li H.S."/>
            <person name="Tang X.F."/>
            <person name="Huang Y.H."/>
            <person name="Xu Z.Y."/>
            <person name="Chen M.L."/>
            <person name="Du X.Y."/>
            <person name="Qiu B.Y."/>
            <person name="Chen P.T."/>
            <person name="Zhang W."/>
            <person name="Slipinski A."/>
            <person name="Escalona H.E."/>
            <person name="Waterhouse R.M."/>
            <person name="Zwick A."/>
            <person name="Pang H."/>
        </authorList>
    </citation>
    <scope>NUCLEOTIDE SEQUENCE [LARGE SCALE GENOMIC DNA]</scope>
    <source>
        <strain evidence="1">SYSU2018</strain>
    </source>
</reference>